<name>A0A8H3D6K9_9AGAM</name>
<dbReference type="Proteomes" id="UP000663843">
    <property type="component" value="Unassembled WGS sequence"/>
</dbReference>
<protein>
    <submittedName>
        <fullName evidence="2">Uncharacterized protein</fullName>
    </submittedName>
</protein>
<sequence>MDAFGDLLLTDPEDEQPDHMTSRQARIARAFDESKKSYSSEIIVTPPGWFQLSTPLNDITQLDGRHLEWSVQRLYLQRAYKQSQTLALDVLSAAGDPALGHLLHVQDPRPAPPAGILPKNEARDREMLDTAIRCAIHLDDPTGAVQLAEASRSRWTNSPGLGYTAGKALMFANKPHEAISPLLHATRLRTPSHPVLVLLAQALHDASIDRKSSSLEQLAILVGQYAKRTQPAFERGLFPERAEPVRVKAKEKASVPTESVVRSWATEAGLDEVDVGLIVALCSMGDAEGEDAGGERSVRSL</sequence>
<organism evidence="2 3">
    <name type="scientific">Rhizoctonia solani</name>
    <dbReference type="NCBI Taxonomy" id="456999"/>
    <lineage>
        <taxon>Eukaryota</taxon>
        <taxon>Fungi</taxon>
        <taxon>Dikarya</taxon>
        <taxon>Basidiomycota</taxon>
        <taxon>Agaricomycotina</taxon>
        <taxon>Agaricomycetes</taxon>
        <taxon>Cantharellales</taxon>
        <taxon>Ceratobasidiaceae</taxon>
        <taxon>Rhizoctonia</taxon>
    </lineage>
</organism>
<feature type="region of interest" description="Disordered" evidence="1">
    <location>
        <begin position="1"/>
        <end position="20"/>
    </location>
</feature>
<dbReference type="EMBL" id="CAJMWT010006332">
    <property type="protein sequence ID" value="CAE6515412.1"/>
    <property type="molecule type" value="Genomic_DNA"/>
</dbReference>
<evidence type="ECO:0000313" key="2">
    <source>
        <dbReference type="EMBL" id="CAE6515412.1"/>
    </source>
</evidence>
<gene>
    <name evidence="2" type="ORF">RDB_LOCUS158739</name>
</gene>
<dbReference type="AlphaFoldDB" id="A0A8H3D6K9"/>
<comment type="caution">
    <text evidence="2">The sequence shown here is derived from an EMBL/GenBank/DDBJ whole genome shotgun (WGS) entry which is preliminary data.</text>
</comment>
<accession>A0A8H3D6K9</accession>
<reference evidence="2" key="1">
    <citation type="submission" date="2021-01" db="EMBL/GenBank/DDBJ databases">
        <authorList>
            <person name="Kaushik A."/>
        </authorList>
    </citation>
    <scope>NUCLEOTIDE SEQUENCE</scope>
    <source>
        <strain evidence="2">AG2-2IIIB</strain>
    </source>
</reference>
<evidence type="ECO:0000256" key="1">
    <source>
        <dbReference type="SAM" id="MobiDB-lite"/>
    </source>
</evidence>
<proteinExistence type="predicted"/>
<evidence type="ECO:0000313" key="3">
    <source>
        <dbReference type="Proteomes" id="UP000663843"/>
    </source>
</evidence>